<feature type="coiled-coil region" evidence="4">
    <location>
        <begin position="653"/>
        <end position="680"/>
    </location>
</feature>
<evidence type="ECO:0000313" key="7">
    <source>
        <dbReference type="Proteomes" id="UP000234335"/>
    </source>
</evidence>
<dbReference type="GO" id="GO:0016887">
    <property type="term" value="F:ATP hydrolysis activity"/>
    <property type="evidence" value="ECO:0007669"/>
    <property type="project" value="InterPro"/>
</dbReference>
<feature type="coiled-coil region" evidence="4">
    <location>
        <begin position="309"/>
        <end position="364"/>
    </location>
</feature>
<comment type="caution">
    <text evidence="6">The sequence shown here is derived from an EMBL/GenBank/DDBJ whole genome shotgun (WGS) entry which is preliminary data.</text>
</comment>
<evidence type="ECO:0000256" key="3">
    <source>
        <dbReference type="ARBA" id="ARBA00013368"/>
    </source>
</evidence>
<accession>A0A2I1M3L9</accession>
<keyword evidence="4" id="KW-0175">Coiled coil</keyword>
<feature type="coiled-coil region" evidence="4">
    <location>
        <begin position="541"/>
        <end position="609"/>
    </location>
</feature>
<keyword evidence="6" id="KW-0540">Nuclease</keyword>
<dbReference type="Pfam" id="PF13476">
    <property type="entry name" value="AAA_23"/>
    <property type="match status" value="1"/>
</dbReference>
<dbReference type="PANTHER" id="PTHR32114">
    <property type="entry name" value="ABC TRANSPORTER ABCH.3"/>
    <property type="match status" value="1"/>
</dbReference>
<comment type="similarity">
    <text evidence="1">Belongs to the SMC family. SbcC subfamily.</text>
</comment>
<dbReference type="SUPFAM" id="SSF52540">
    <property type="entry name" value="P-loop containing nucleoside triphosphate hydrolases"/>
    <property type="match status" value="1"/>
</dbReference>
<reference evidence="6 7" key="1">
    <citation type="submission" date="2017-12" db="EMBL/GenBank/DDBJ databases">
        <title>Phylogenetic diversity of female urinary microbiome.</title>
        <authorList>
            <person name="Thomas-White K."/>
            <person name="Wolfe A.J."/>
        </authorList>
    </citation>
    <scope>NUCLEOTIDE SEQUENCE [LARGE SCALE GENOMIC DNA]</scope>
    <source>
        <strain evidence="6 7">UMB0119</strain>
    </source>
</reference>
<dbReference type="InterPro" id="IPR038729">
    <property type="entry name" value="Rad50/SbcC_AAA"/>
</dbReference>
<sequence>MKPIKLEFRGFITYKEKIEIDFTRLYNKKIFIISGDTGSGKTSIFDAISFALYGKTSRNIPMEKLRSDYLSTKDLYTYVILTFEVDNKVYEIERIPSQIAKKSKVNQDIKHSASLYEISDEKILLAEKIGDVEKEVINIIGLDKDQFTKVMLLAQGEFQQFLHSSSKERTELLGKIFKTDQYKNIQELIKEKSLASKKELDFIDKNLQNEIAKDVEIEEAIDSSEKITHDFDQMVKKIENINYKYDKALKSKKESYERKNQIYTSLLKQREMDKNLNENILKFQKVSADLKEKQKQESYYKDLREKSEKSAFAKNIKIIEDNLDKIKKELSVNKSRLEKANELLEKYKKEIAASNEEISAIDDKSNKLDALKIKRTKLVESIRELKEFKEKEKEYLQIEKDLSKIDRIVKENGKLKENLEKIRKDLYELNDNLDEKRNEKLSIEKNLSELKGRKKEINDALDLYKKNQDILEKINQNDKLLISKENEQAKLLDQVKIFEQNRKIIEINKLIDDINKTGTCPVCGDKHDKHFKKLQVSNVDIDLVNKNLNNINKEITKIKTQNQLYKESIIETKSLDKIIAEKYNIEVEINNINKEKENLEKTIAKFLLIKQDKENISVNYSYDIEKNTKILDNLKLKTKDSEDLKIYYQLNKEKMQNLDINELNKNLDEIDEQINSLDIYIREVNQRHNNLLKQQVKTQTEIGNYKTNIEKAKENIFTIKKDLASRIGEKFIDYSEYKTYLSYYDEIQNKLEQIDAYFKALDELKINYKNLKVYEGMQLANLDSIEEKINDAYEKLNTLNEEISNVKVKIISISLILENIQKLEKKYEKLSDESIILDKLSEISNGATGKVAGRQKIDFQTFVLTYYFDRVLNYANKRLLQMSNGQFTMARTSEGQNLRSQSGLDIEILDANTGKTRPASTLSGGESFLASLSLALGLSDEISAENGGITIDTLFIDEGFGTLSDDYLSKVIEQIEKLSYDDKFVGLISHVSELKDAIDGKILVSYKEDRGSSLEVIA</sequence>
<keyword evidence="6" id="KW-0378">Hydrolase</keyword>
<dbReference type="Pfam" id="PF13558">
    <property type="entry name" value="SbcC_Walker_B"/>
    <property type="match status" value="1"/>
</dbReference>
<dbReference type="InterPro" id="IPR027417">
    <property type="entry name" value="P-loop_NTPase"/>
</dbReference>
<gene>
    <name evidence="6" type="ORF">CYJ34_09330</name>
</gene>
<evidence type="ECO:0000256" key="4">
    <source>
        <dbReference type="SAM" id="Coils"/>
    </source>
</evidence>
<dbReference type="GO" id="GO:0006302">
    <property type="term" value="P:double-strand break repair"/>
    <property type="evidence" value="ECO:0007669"/>
    <property type="project" value="InterPro"/>
</dbReference>
<dbReference type="AlphaFoldDB" id="A0A2I1M3L9"/>
<keyword evidence="6" id="KW-0269">Exonuclease</keyword>
<protein>
    <recommendedName>
        <fullName evidence="3">Nuclease SbcCD subunit C</fullName>
    </recommendedName>
</protein>
<dbReference type="Gene3D" id="3.40.50.300">
    <property type="entry name" value="P-loop containing nucleotide triphosphate hydrolases"/>
    <property type="match status" value="2"/>
</dbReference>
<evidence type="ECO:0000256" key="2">
    <source>
        <dbReference type="ARBA" id="ARBA00011322"/>
    </source>
</evidence>
<keyword evidence="7" id="KW-1185">Reference proteome</keyword>
<evidence type="ECO:0000256" key="1">
    <source>
        <dbReference type="ARBA" id="ARBA00006930"/>
    </source>
</evidence>
<feature type="domain" description="Rad50/SbcC-type AAA" evidence="5">
    <location>
        <begin position="5"/>
        <end position="222"/>
    </location>
</feature>
<organism evidence="6 7">
    <name type="scientific">Anaerococcus octavius</name>
    <dbReference type="NCBI Taxonomy" id="54007"/>
    <lineage>
        <taxon>Bacteria</taxon>
        <taxon>Bacillati</taxon>
        <taxon>Bacillota</taxon>
        <taxon>Tissierellia</taxon>
        <taxon>Tissierellales</taxon>
        <taxon>Peptoniphilaceae</taxon>
        <taxon>Anaerococcus</taxon>
    </lineage>
</organism>
<evidence type="ECO:0000259" key="5">
    <source>
        <dbReference type="Pfam" id="PF13476"/>
    </source>
</evidence>
<proteinExistence type="inferred from homology"/>
<name>A0A2I1M3L9_9FIRM</name>
<dbReference type="Proteomes" id="UP000234335">
    <property type="component" value="Unassembled WGS sequence"/>
</dbReference>
<evidence type="ECO:0000313" key="6">
    <source>
        <dbReference type="EMBL" id="PKZ14709.1"/>
    </source>
</evidence>
<dbReference type="RefSeq" id="WP_101541007.1">
    <property type="nucleotide sequence ID" value="NZ_PKGS01000012.1"/>
</dbReference>
<feature type="coiled-coil region" evidence="4">
    <location>
        <begin position="405"/>
        <end position="467"/>
    </location>
</feature>
<comment type="subunit">
    <text evidence="2">Heterodimer of SbcC and SbcD.</text>
</comment>
<dbReference type="GO" id="GO:0004527">
    <property type="term" value="F:exonuclease activity"/>
    <property type="evidence" value="ECO:0007669"/>
    <property type="project" value="UniProtKB-KW"/>
</dbReference>
<dbReference type="PANTHER" id="PTHR32114:SF2">
    <property type="entry name" value="ABC TRANSPORTER ABCH.3"/>
    <property type="match status" value="1"/>
</dbReference>
<feature type="coiled-coil region" evidence="4">
    <location>
        <begin position="747"/>
        <end position="840"/>
    </location>
</feature>
<dbReference type="EMBL" id="PKGS01000012">
    <property type="protein sequence ID" value="PKZ14709.1"/>
    <property type="molecule type" value="Genomic_DNA"/>
</dbReference>